<dbReference type="AlphaFoldDB" id="A0A916SWQ0"/>
<organism evidence="2 3">
    <name type="scientific">Flexivirga endophytica</name>
    <dbReference type="NCBI Taxonomy" id="1849103"/>
    <lineage>
        <taxon>Bacteria</taxon>
        <taxon>Bacillati</taxon>
        <taxon>Actinomycetota</taxon>
        <taxon>Actinomycetes</taxon>
        <taxon>Micrococcales</taxon>
        <taxon>Dermacoccaceae</taxon>
        <taxon>Flexivirga</taxon>
    </lineage>
</organism>
<keyword evidence="1" id="KW-1133">Transmembrane helix</keyword>
<reference evidence="2" key="2">
    <citation type="submission" date="2020-09" db="EMBL/GenBank/DDBJ databases">
        <authorList>
            <person name="Sun Q."/>
            <person name="Zhou Y."/>
        </authorList>
    </citation>
    <scope>NUCLEOTIDE SEQUENCE</scope>
    <source>
        <strain evidence="2">CGMCC 1.15085</strain>
    </source>
</reference>
<dbReference type="InterPro" id="IPR036779">
    <property type="entry name" value="LysM_dom_sf"/>
</dbReference>
<feature type="transmembrane region" description="Helical" evidence="1">
    <location>
        <begin position="66"/>
        <end position="87"/>
    </location>
</feature>
<comment type="caution">
    <text evidence="2">The sequence shown here is derived from an EMBL/GenBank/DDBJ whole genome shotgun (WGS) entry which is preliminary data.</text>
</comment>
<evidence type="ECO:0000256" key="1">
    <source>
        <dbReference type="SAM" id="Phobius"/>
    </source>
</evidence>
<reference evidence="2" key="1">
    <citation type="journal article" date="2014" name="Int. J. Syst. Evol. Microbiol.">
        <title>Complete genome sequence of Corynebacterium casei LMG S-19264T (=DSM 44701T), isolated from a smear-ripened cheese.</title>
        <authorList>
            <consortium name="US DOE Joint Genome Institute (JGI-PGF)"/>
            <person name="Walter F."/>
            <person name="Albersmeier A."/>
            <person name="Kalinowski J."/>
            <person name="Ruckert C."/>
        </authorList>
    </citation>
    <scope>NUCLEOTIDE SEQUENCE</scope>
    <source>
        <strain evidence="2">CGMCC 1.15085</strain>
    </source>
</reference>
<accession>A0A916SWQ0</accession>
<keyword evidence="1" id="KW-0812">Transmembrane</keyword>
<gene>
    <name evidence="2" type="ORF">GCM10011492_04450</name>
</gene>
<proteinExistence type="predicted"/>
<protein>
    <recommendedName>
        <fullName evidence="4">LysM domain-containing protein</fullName>
    </recommendedName>
</protein>
<sequence length="146" mass="15247">MHEFAPELQEEQMSAVAWTEAPADLRQGRRHLRAVPTGPAARGGGPVVGVRVEPTGLRLTARGRRLVGVLVVVALLIGGGAAARAWATTPAPTVPTVTVHQGETLSGVAHRAYPSMQVSDAVTKVALANDLNGLQVSAGQQLRLPR</sequence>
<evidence type="ECO:0000313" key="3">
    <source>
        <dbReference type="Proteomes" id="UP000636793"/>
    </source>
</evidence>
<keyword evidence="3" id="KW-1185">Reference proteome</keyword>
<dbReference type="Proteomes" id="UP000636793">
    <property type="component" value="Unassembled WGS sequence"/>
</dbReference>
<evidence type="ECO:0000313" key="2">
    <source>
        <dbReference type="EMBL" id="GGB17727.1"/>
    </source>
</evidence>
<dbReference type="Gene3D" id="3.10.350.10">
    <property type="entry name" value="LysM domain"/>
    <property type="match status" value="1"/>
</dbReference>
<dbReference type="EMBL" id="BMHI01000001">
    <property type="protein sequence ID" value="GGB17727.1"/>
    <property type="molecule type" value="Genomic_DNA"/>
</dbReference>
<keyword evidence="1" id="KW-0472">Membrane</keyword>
<name>A0A916SWQ0_9MICO</name>
<evidence type="ECO:0008006" key="4">
    <source>
        <dbReference type="Google" id="ProtNLM"/>
    </source>
</evidence>